<dbReference type="RefSeq" id="WP_209978033.1">
    <property type="nucleotide sequence ID" value="NZ_JAGGLB010000042.1"/>
</dbReference>
<gene>
    <name evidence="4" type="ORF">J2Z66_007646</name>
</gene>
<organism evidence="4 5">
    <name type="scientific">Paenibacillus eucommiae</name>
    <dbReference type="NCBI Taxonomy" id="1355755"/>
    <lineage>
        <taxon>Bacteria</taxon>
        <taxon>Bacillati</taxon>
        <taxon>Bacillota</taxon>
        <taxon>Bacilli</taxon>
        <taxon>Bacillales</taxon>
        <taxon>Paenibacillaceae</taxon>
        <taxon>Paenibacillus</taxon>
    </lineage>
</organism>
<evidence type="ECO:0008006" key="6">
    <source>
        <dbReference type="Google" id="ProtNLM"/>
    </source>
</evidence>
<dbReference type="InterPro" id="IPR002048">
    <property type="entry name" value="EF_hand_dom"/>
</dbReference>
<dbReference type="PROSITE" id="PS51766">
    <property type="entry name" value="DOCKERIN"/>
    <property type="match status" value="1"/>
</dbReference>
<dbReference type="InterPro" id="IPR002105">
    <property type="entry name" value="Dockerin_1_rpt"/>
</dbReference>
<accession>A0ABS4J838</accession>
<dbReference type="PROSITE" id="PS50222">
    <property type="entry name" value="EF_HAND_2"/>
    <property type="match status" value="1"/>
</dbReference>
<dbReference type="SUPFAM" id="SSF63446">
    <property type="entry name" value="Type I dockerin domain"/>
    <property type="match status" value="1"/>
</dbReference>
<proteinExistence type="predicted"/>
<dbReference type="InterPro" id="IPR036439">
    <property type="entry name" value="Dockerin_dom_sf"/>
</dbReference>
<evidence type="ECO:0000259" key="2">
    <source>
        <dbReference type="PROSITE" id="PS50222"/>
    </source>
</evidence>
<dbReference type="CDD" id="cd14254">
    <property type="entry name" value="Dockerin_II"/>
    <property type="match status" value="1"/>
</dbReference>
<dbReference type="Proteomes" id="UP001519287">
    <property type="component" value="Unassembled WGS sequence"/>
</dbReference>
<dbReference type="Pfam" id="PF00404">
    <property type="entry name" value="Dockerin_1"/>
    <property type="match status" value="1"/>
</dbReference>
<feature type="domain" description="Dockerin" evidence="3">
    <location>
        <begin position="853"/>
        <end position="920"/>
    </location>
</feature>
<dbReference type="Gene3D" id="2.60.40.680">
    <property type="match status" value="1"/>
</dbReference>
<sequence length="920" mass="100335">MKSTKKWILVGVFTLAWLTAVPFVQADPAPNPAFPIGIFYNPGPEDTTDARYAEIANMNANFIVGTNYVDTYAENDLALTYAQAHGLKMLVDDGRLKWNSYQELTQTVQNQNLQVSSTSPLGQTFKTPISTTMLGISTVQLHLGVPDLPAGVTVTLTVYNDPGKTYAFFSKSLTGPISGDTLTFDFYQAVGVGGGSYYMELTSSSPTALPIAASTTNAYADGQAYVNGIAQAADLTFNADISKLAYDDGQQPAVAALDEIAQHYANNDAVLGYNVFDEPFANMFARVKETVDQLKVHHPGNKSMVNLLPIESFNPFKDLNLSEPVNISGEFVTASKPLGQTFKTGSNQTKIANIILHHDYSTWRSEEVLTLKLWDSPQKNTLIAERSRSGAEDLWVSFEMDADVAADTSYYWELTHNGGGDNSVGWVVRSNGDLNWEPNGKAYVNGVPIESDFTFVLTSERLRTAEELYEDYVSEWVSLQPDVLVYDNYPFKTIHELLSGYYANLEVIRRQSLLGDIDFWSYILSVGAANDHLRAPTENEIRYHIYTNLAYGAKGIIYFTYWTPAANWGFHDGLILQDGTRNSSYTWAKNINSELLQLGPTLTSLTSQAVYHTGTLPESTTALPANFFLQPDDLAKPWIISDFTDSSGQRFVMIVNRDLTDASTGTFTMNPELGEIKEVSKQNGEQVEAGYDPLTGELTASFAPGEGRLYALNAPIPAANVTSLTTDASSVSAGSTFKVKYGLNSVTQDMYAQDIKLQYDPAVVELVSAKSIKQGISLLETVKDQAGSPQLILASEGQGNEITGQAEIVELTFNAKLVSQAATSEIKLTSATVADSNGEEYAAALSSVNVQVTPGMSGDFNQDNKVTVGDLSILAAHYGKDVNSPDWEQVKRVDLNRDGKIDIQDLVAFAKKILGNGNGM</sequence>
<feature type="signal peptide" evidence="1">
    <location>
        <begin position="1"/>
        <end position="26"/>
    </location>
</feature>
<dbReference type="Gene3D" id="3.20.20.80">
    <property type="entry name" value="Glycosidases"/>
    <property type="match status" value="1"/>
</dbReference>
<dbReference type="Pfam" id="PF00963">
    <property type="entry name" value="Cohesin"/>
    <property type="match status" value="1"/>
</dbReference>
<dbReference type="InterPro" id="IPR008965">
    <property type="entry name" value="CBM2/CBM3_carb-bd_dom_sf"/>
</dbReference>
<evidence type="ECO:0000313" key="5">
    <source>
        <dbReference type="Proteomes" id="UP001519287"/>
    </source>
</evidence>
<dbReference type="PROSITE" id="PS00018">
    <property type="entry name" value="EF_HAND_1"/>
    <property type="match status" value="2"/>
</dbReference>
<dbReference type="InterPro" id="IPR018247">
    <property type="entry name" value="EF_Hand_1_Ca_BS"/>
</dbReference>
<evidence type="ECO:0000259" key="3">
    <source>
        <dbReference type="PROSITE" id="PS51766"/>
    </source>
</evidence>
<feature type="chain" id="PRO_5046621576" description="Dockerin domain-containing protein" evidence="1">
    <location>
        <begin position="27"/>
        <end position="920"/>
    </location>
</feature>
<evidence type="ECO:0000256" key="1">
    <source>
        <dbReference type="SAM" id="SignalP"/>
    </source>
</evidence>
<dbReference type="SUPFAM" id="SSF49384">
    <property type="entry name" value="Carbohydrate-binding domain"/>
    <property type="match status" value="1"/>
</dbReference>
<name>A0ABS4J838_9BACL</name>
<reference evidence="4 5" key="1">
    <citation type="submission" date="2021-03" db="EMBL/GenBank/DDBJ databases">
        <title>Genomic Encyclopedia of Type Strains, Phase IV (KMG-IV): sequencing the most valuable type-strain genomes for metagenomic binning, comparative biology and taxonomic classification.</title>
        <authorList>
            <person name="Goeker M."/>
        </authorList>
    </citation>
    <scope>NUCLEOTIDE SEQUENCE [LARGE SCALE GENOMIC DNA]</scope>
    <source>
        <strain evidence="4 5">DSM 26048</strain>
    </source>
</reference>
<keyword evidence="1" id="KW-0732">Signal</keyword>
<dbReference type="CDD" id="cd08547">
    <property type="entry name" value="Type_II_cohesin"/>
    <property type="match status" value="1"/>
</dbReference>
<protein>
    <recommendedName>
        <fullName evidence="6">Dockerin domain-containing protein</fullName>
    </recommendedName>
</protein>
<comment type="caution">
    <text evidence="4">The sequence shown here is derived from an EMBL/GenBank/DDBJ whole genome shotgun (WGS) entry which is preliminary data.</text>
</comment>
<feature type="domain" description="EF-hand" evidence="2">
    <location>
        <begin position="891"/>
        <end position="916"/>
    </location>
</feature>
<keyword evidence="5" id="KW-1185">Reference proteome</keyword>
<dbReference type="Gene3D" id="1.10.1330.10">
    <property type="entry name" value="Dockerin domain"/>
    <property type="match status" value="1"/>
</dbReference>
<dbReference type="InterPro" id="IPR016134">
    <property type="entry name" value="Dockerin_dom"/>
</dbReference>
<dbReference type="InterPro" id="IPR002102">
    <property type="entry name" value="Cohesin_dom"/>
</dbReference>
<dbReference type="EMBL" id="JAGGLB010000042">
    <property type="protein sequence ID" value="MBP1996002.1"/>
    <property type="molecule type" value="Genomic_DNA"/>
</dbReference>
<evidence type="ECO:0000313" key="4">
    <source>
        <dbReference type="EMBL" id="MBP1996002.1"/>
    </source>
</evidence>